<gene>
    <name evidence="1" type="ORF">LOD99_11598</name>
</gene>
<accession>A0AAV7JJX1</accession>
<name>A0AAV7JJX1_9METZ</name>
<dbReference type="EMBL" id="JAKMXF010000321">
    <property type="protein sequence ID" value="KAI6649231.1"/>
    <property type="molecule type" value="Genomic_DNA"/>
</dbReference>
<comment type="caution">
    <text evidence="1">The sequence shown here is derived from an EMBL/GenBank/DDBJ whole genome shotgun (WGS) entry which is preliminary data.</text>
</comment>
<protein>
    <submittedName>
        <fullName evidence="1">Uncharacterized protein</fullName>
    </submittedName>
</protein>
<dbReference type="AlphaFoldDB" id="A0AAV7JJX1"/>
<dbReference type="Proteomes" id="UP001165289">
    <property type="component" value="Unassembled WGS sequence"/>
</dbReference>
<reference evidence="1 2" key="1">
    <citation type="journal article" date="2023" name="BMC Biol.">
        <title>The compact genome of the sponge Oopsacas minuta (Hexactinellida) is lacking key metazoan core genes.</title>
        <authorList>
            <person name="Santini S."/>
            <person name="Schenkelaars Q."/>
            <person name="Jourda C."/>
            <person name="Duchesne M."/>
            <person name="Belahbib H."/>
            <person name="Rocher C."/>
            <person name="Selva M."/>
            <person name="Riesgo A."/>
            <person name="Vervoort M."/>
            <person name="Leys S.P."/>
            <person name="Kodjabachian L."/>
            <person name="Le Bivic A."/>
            <person name="Borchiellini C."/>
            <person name="Claverie J.M."/>
            <person name="Renard E."/>
        </authorList>
    </citation>
    <scope>NUCLEOTIDE SEQUENCE [LARGE SCALE GENOMIC DNA]</scope>
    <source>
        <strain evidence="1">SPO-2</strain>
    </source>
</reference>
<evidence type="ECO:0000313" key="1">
    <source>
        <dbReference type="EMBL" id="KAI6649231.1"/>
    </source>
</evidence>
<evidence type="ECO:0000313" key="2">
    <source>
        <dbReference type="Proteomes" id="UP001165289"/>
    </source>
</evidence>
<organism evidence="1 2">
    <name type="scientific">Oopsacas minuta</name>
    <dbReference type="NCBI Taxonomy" id="111878"/>
    <lineage>
        <taxon>Eukaryota</taxon>
        <taxon>Metazoa</taxon>
        <taxon>Porifera</taxon>
        <taxon>Hexactinellida</taxon>
        <taxon>Hexasterophora</taxon>
        <taxon>Lyssacinosida</taxon>
        <taxon>Leucopsacidae</taxon>
        <taxon>Oopsacas</taxon>
    </lineage>
</organism>
<sequence>MVETFSANLSVYIHDPNANITLRGWISQDDDKKIYALVIEIPRSQHEPQGGYFKEVLINDKAYIVTPPRGGNDPHTCECFNNPYFEYYWWMPDAKMVSQPEPKTPTLTCWEAKDGRGALTLCLIPNTSTPKFEFTFHIYPRIHYLDYIAYSAGSTNSTMLKVPSECATTICNNISV</sequence>
<keyword evidence="2" id="KW-1185">Reference proteome</keyword>
<proteinExistence type="predicted"/>